<organism evidence="1 2">
    <name type="scientific">Corchorus olitorius</name>
    <dbReference type="NCBI Taxonomy" id="93759"/>
    <lineage>
        <taxon>Eukaryota</taxon>
        <taxon>Viridiplantae</taxon>
        <taxon>Streptophyta</taxon>
        <taxon>Embryophyta</taxon>
        <taxon>Tracheophyta</taxon>
        <taxon>Spermatophyta</taxon>
        <taxon>Magnoliopsida</taxon>
        <taxon>eudicotyledons</taxon>
        <taxon>Gunneridae</taxon>
        <taxon>Pentapetalae</taxon>
        <taxon>rosids</taxon>
        <taxon>malvids</taxon>
        <taxon>Malvales</taxon>
        <taxon>Malvaceae</taxon>
        <taxon>Grewioideae</taxon>
        <taxon>Apeibeae</taxon>
        <taxon>Corchorus</taxon>
    </lineage>
</organism>
<proteinExistence type="predicted"/>
<comment type="caution">
    <text evidence="1">The sequence shown here is derived from an EMBL/GenBank/DDBJ whole genome shotgun (WGS) entry which is preliminary data.</text>
</comment>
<dbReference type="PANTHER" id="PTHR47481">
    <property type="match status" value="1"/>
</dbReference>
<dbReference type="PANTHER" id="PTHR47481:SF22">
    <property type="entry name" value="RETROTRANSPOSON GAG DOMAIN-CONTAINING PROTEIN"/>
    <property type="match status" value="1"/>
</dbReference>
<evidence type="ECO:0008006" key="3">
    <source>
        <dbReference type="Google" id="ProtNLM"/>
    </source>
</evidence>
<reference evidence="2" key="1">
    <citation type="submission" date="2013-09" db="EMBL/GenBank/DDBJ databases">
        <title>Corchorus olitorius genome sequencing.</title>
        <authorList>
            <person name="Alam M."/>
            <person name="Haque M.S."/>
            <person name="Islam M.S."/>
            <person name="Emdad E.M."/>
            <person name="Islam M.M."/>
            <person name="Ahmed B."/>
            <person name="Halim A."/>
            <person name="Hossen Q.M.M."/>
            <person name="Hossain M.Z."/>
            <person name="Ahmed R."/>
            <person name="Khan M.M."/>
            <person name="Islam R."/>
            <person name="Rashid M.M."/>
            <person name="Khan S.A."/>
            <person name="Rahman M.S."/>
            <person name="Alam M."/>
            <person name="Yahiya A.S."/>
            <person name="Khan M.S."/>
            <person name="Azam M.S."/>
            <person name="Haque T."/>
            <person name="Lashkar M.Z.H."/>
            <person name="Akhand A.I."/>
            <person name="Morshed G."/>
            <person name="Roy S."/>
            <person name="Uddin K.S."/>
            <person name="Rabeya T."/>
            <person name="Hossain A.S."/>
            <person name="Chowdhury A."/>
            <person name="Snigdha A.R."/>
            <person name="Mortoza M.S."/>
            <person name="Matin S.A."/>
            <person name="Hoque S.M.E."/>
            <person name="Islam M.K."/>
            <person name="Roy D.K."/>
            <person name="Haider R."/>
            <person name="Moosa M.M."/>
            <person name="Elias S.M."/>
            <person name="Hasan A.M."/>
            <person name="Jahan S."/>
            <person name="Shafiuddin M."/>
            <person name="Mahmood N."/>
            <person name="Shommy N.S."/>
        </authorList>
    </citation>
    <scope>NUCLEOTIDE SEQUENCE [LARGE SCALE GENOMIC DNA]</scope>
    <source>
        <strain evidence="2">cv. O-4</strain>
    </source>
</reference>
<dbReference type="OrthoDB" id="1912561at2759"/>
<sequence length="113" mass="12828">MAVSNITIPCYGNDIFIYLTSGAIPSKLEFGNYDTWRAHWVALLKGLNLMAFVDGSKSGPKEFDYRWDRQEQLVLHGILISISEKFLKRLNVSQMNTAKEAWDEIAKTATKEA</sequence>
<dbReference type="EMBL" id="AWUE01017749">
    <property type="protein sequence ID" value="OMO85223.1"/>
    <property type="molecule type" value="Genomic_DNA"/>
</dbReference>
<keyword evidence="2" id="KW-1185">Reference proteome</keyword>
<name>A0A1R3IRK9_9ROSI</name>
<dbReference type="Proteomes" id="UP000187203">
    <property type="component" value="Unassembled WGS sequence"/>
</dbReference>
<evidence type="ECO:0000313" key="2">
    <source>
        <dbReference type="Proteomes" id="UP000187203"/>
    </source>
</evidence>
<evidence type="ECO:0000313" key="1">
    <source>
        <dbReference type="EMBL" id="OMO85223.1"/>
    </source>
</evidence>
<protein>
    <recommendedName>
        <fullName evidence="3">Retrotransposon Copia-like N-terminal domain-containing protein</fullName>
    </recommendedName>
</protein>
<gene>
    <name evidence="1" type="ORF">COLO4_21696</name>
</gene>
<accession>A0A1R3IRK9</accession>
<dbReference type="AlphaFoldDB" id="A0A1R3IRK9"/>